<dbReference type="GO" id="GO:0003723">
    <property type="term" value="F:RNA binding"/>
    <property type="evidence" value="ECO:0007669"/>
    <property type="project" value="UniProtKB-UniRule"/>
</dbReference>
<keyword evidence="2" id="KW-0694">RNA-binding</keyword>
<dbReference type="Proteomes" id="UP000825935">
    <property type="component" value="Chromosome 14"/>
</dbReference>
<dbReference type="SUPFAM" id="SSF54791">
    <property type="entry name" value="Eukaryotic type KH-domain (KH-domain type I)"/>
    <property type="match status" value="2"/>
</dbReference>
<accession>A0A8T2T5F2</accession>
<feature type="domain" description="K Homology" evidence="4">
    <location>
        <begin position="36"/>
        <end position="110"/>
    </location>
</feature>
<comment type="caution">
    <text evidence="5">The sequence shown here is derived from an EMBL/GenBank/DDBJ whole genome shotgun (WGS) entry which is preliminary data.</text>
</comment>
<dbReference type="InterPro" id="IPR036612">
    <property type="entry name" value="KH_dom_type_1_sf"/>
</dbReference>
<reference evidence="5" key="1">
    <citation type="submission" date="2021-08" db="EMBL/GenBank/DDBJ databases">
        <title>WGS assembly of Ceratopteris richardii.</title>
        <authorList>
            <person name="Marchant D.B."/>
            <person name="Chen G."/>
            <person name="Jenkins J."/>
            <person name="Shu S."/>
            <person name="Leebens-Mack J."/>
            <person name="Grimwood J."/>
            <person name="Schmutz J."/>
            <person name="Soltis P."/>
            <person name="Soltis D."/>
            <person name="Chen Z.-H."/>
        </authorList>
    </citation>
    <scope>NUCLEOTIDE SEQUENCE</scope>
    <source>
        <strain evidence="5">Whitten #5841</strain>
        <tissue evidence="5">Leaf</tissue>
    </source>
</reference>
<evidence type="ECO:0000313" key="5">
    <source>
        <dbReference type="EMBL" id="KAH7414710.1"/>
    </source>
</evidence>
<dbReference type="EMBL" id="CM035419">
    <property type="protein sequence ID" value="KAH7414710.1"/>
    <property type="molecule type" value="Genomic_DNA"/>
</dbReference>
<gene>
    <name evidence="5" type="ORF">KP509_14G007100</name>
</gene>
<name>A0A8T2T5F2_CERRI</name>
<feature type="domain" description="K Homology" evidence="4">
    <location>
        <begin position="148"/>
        <end position="223"/>
    </location>
</feature>
<evidence type="ECO:0000256" key="3">
    <source>
        <dbReference type="SAM" id="MobiDB-lite"/>
    </source>
</evidence>
<evidence type="ECO:0000256" key="1">
    <source>
        <dbReference type="ARBA" id="ARBA00022737"/>
    </source>
</evidence>
<evidence type="ECO:0000313" key="6">
    <source>
        <dbReference type="Proteomes" id="UP000825935"/>
    </source>
</evidence>
<dbReference type="CDD" id="cd22460">
    <property type="entry name" value="KH-I_PEPPER_rpt2_like"/>
    <property type="match status" value="1"/>
</dbReference>
<keyword evidence="1" id="KW-0677">Repeat</keyword>
<dbReference type="CDD" id="cd22459">
    <property type="entry name" value="KH-I_PEPPER_rpt1_like"/>
    <property type="match status" value="1"/>
</dbReference>
<dbReference type="OrthoDB" id="442947at2759"/>
<evidence type="ECO:0000256" key="2">
    <source>
        <dbReference type="PROSITE-ProRule" id="PRU00117"/>
    </source>
</evidence>
<dbReference type="PROSITE" id="PS50084">
    <property type="entry name" value="KH_TYPE_1"/>
    <property type="match status" value="2"/>
</dbReference>
<evidence type="ECO:0000259" key="4">
    <source>
        <dbReference type="SMART" id="SM00322"/>
    </source>
</evidence>
<keyword evidence="6" id="KW-1185">Reference proteome</keyword>
<dbReference type="Pfam" id="PF00013">
    <property type="entry name" value="KH_1"/>
    <property type="match status" value="2"/>
</dbReference>
<dbReference type="SMART" id="SM00322">
    <property type="entry name" value="KH"/>
    <property type="match status" value="2"/>
</dbReference>
<dbReference type="AlphaFoldDB" id="A0A8T2T5F2"/>
<dbReference type="Gene3D" id="3.30.1370.10">
    <property type="entry name" value="K Homology domain, type 1"/>
    <property type="match status" value="2"/>
</dbReference>
<dbReference type="PANTHER" id="PTHR10288">
    <property type="entry name" value="KH DOMAIN CONTAINING RNA BINDING PROTEIN"/>
    <property type="match status" value="1"/>
</dbReference>
<organism evidence="5 6">
    <name type="scientific">Ceratopteris richardii</name>
    <name type="common">Triangle waterfern</name>
    <dbReference type="NCBI Taxonomy" id="49495"/>
    <lineage>
        <taxon>Eukaryota</taxon>
        <taxon>Viridiplantae</taxon>
        <taxon>Streptophyta</taxon>
        <taxon>Embryophyta</taxon>
        <taxon>Tracheophyta</taxon>
        <taxon>Polypodiopsida</taxon>
        <taxon>Polypodiidae</taxon>
        <taxon>Polypodiales</taxon>
        <taxon>Pteridineae</taxon>
        <taxon>Pteridaceae</taxon>
        <taxon>Parkerioideae</taxon>
        <taxon>Ceratopteris</taxon>
    </lineage>
</organism>
<proteinExistence type="predicted"/>
<sequence>MYGGMYGDAEMGNRWDFSMPSAGTGTNAHADGATEEEFLIRFLCPSSRIGSIIGRSGSIIKKMREDTGAKIKVEEQIPDCDERTIIISSMEVSQSFCYIIDINFLCGYYTQSSCLQYVDTYPSPVIQATLQVFRRLVDLQIEKDMDNKSFVVRLLVPSNQIGCLLGKGGNIVSEMRKVTKANIRISPKDEPSKCARENDELVQVMGDQLVVHDALLQILNRLRGNVFKGQEGPAPSSRFGSVLPLSGGFYSGTSMLNSYRGGFDSSSVGTMYPLTNVGYSGMDYGLSGMGSQTSLGRDREGKDSKRRQR</sequence>
<dbReference type="InterPro" id="IPR004088">
    <property type="entry name" value="KH_dom_type_1"/>
</dbReference>
<protein>
    <recommendedName>
        <fullName evidence="4">K Homology domain-containing protein</fullName>
    </recommendedName>
</protein>
<dbReference type="InterPro" id="IPR004087">
    <property type="entry name" value="KH_dom"/>
</dbReference>
<feature type="region of interest" description="Disordered" evidence="3">
    <location>
        <begin position="290"/>
        <end position="309"/>
    </location>
</feature>